<dbReference type="AlphaFoldDB" id="A0A8T3C6Q2"/>
<comment type="caution">
    <text evidence="1">The sequence shown here is derived from an EMBL/GenBank/DDBJ whole genome shotgun (WGS) entry which is preliminary data.</text>
</comment>
<reference evidence="1" key="1">
    <citation type="journal article" date="2022" name="Front. Genet.">
        <title>Chromosome-Scale Assembly of the Dendrobium nobile Genome Provides Insights Into the Molecular Mechanism of the Biosynthesis of the Medicinal Active Ingredient of Dendrobium.</title>
        <authorList>
            <person name="Xu Q."/>
            <person name="Niu S.-C."/>
            <person name="Li K.-L."/>
            <person name="Zheng P.-J."/>
            <person name="Zhang X.-J."/>
            <person name="Jia Y."/>
            <person name="Liu Y."/>
            <person name="Niu Y.-X."/>
            <person name="Yu L.-H."/>
            <person name="Chen D.-F."/>
            <person name="Zhang G.-Q."/>
        </authorList>
    </citation>
    <scope>NUCLEOTIDE SEQUENCE</scope>
    <source>
        <tissue evidence="1">Leaf</tissue>
    </source>
</reference>
<dbReference type="EMBL" id="JAGYWB010000004">
    <property type="protein sequence ID" value="KAI0525218.1"/>
    <property type="molecule type" value="Genomic_DNA"/>
</dbReference>
<accession>A0A8T3C6Q2</accession>
<gene>
    <name evidence="1" type="ORF">KFK09_004611</name>
</gene>
<evidence type="ECO:0000313" key="1">
    <source>
        <dbReference type="EMBL" id="KAI0525218.1"/>
    </source>
</evidence>
<protein>
    <submittedName>
        <fullName evidence="1">Uncharacterized protein</fullName>
    </submittedName>
</protein>
<keyword evidence="2" id="KW-1185">Reference proteome</keyword>
<organism evidence="1 2">
    <name type="scientific">Dendrobium nobile</name>
    <name type="common">Orchid</name>
    <dbReference type="NCBI Taxonomy" id="94219"/>
    <lineage>
        <taxon>Eukaryota</taxon>
        <taxon>Viridiplantae</taxon>
        <taxon>Streptophyta</taxon>
        <taxon>Embryophyta</taxon>
        <taxon>Tracheophyta</taxon>
        <taxon>Spermatophyta</taxon>
        <taxon>Magnoliopsida</taxon>
        <taxon>Liliopsida</taxon>
        <taxon>Asparagales</taxon>
        <taxon>Orchidaceae</taxon>
        <taxon>Epidendroideae</taxon>
        <taxon>Malaxideae</taxon>
        <taxon>Dendrobiinae</taxon>
        <taxon>Dendrobium</taxon>
    </lineage>
</organism>
<name>A0A8T3C6Q2_DENNO</name>
<evidence type="ECO:0000313" key="2">
    <source>
        <dbReference type="Proteomes" id="UP000829196"/>
    </source>
</evidence>
<proteinExistence type="predicted"/>
<dbReference type="Proteomes" id="UP000829196">
    <property type="component" value="Unassembled WGS sequence"/>
</dbReference>
<sequence>MTSVGAAPAGVEGWGLAHCQLSVSRSPINSPLIVKRLLRRRVVLCNKLFLKVKFEKNKNKEHFLPSFYVVRICNLFGCFD</sequence>